<feature type="region of interest" description="Disordered" evidence="5">
    <location>
        <begin position="2137"/>
        <end position="2157"/>
    </location>
</feature>
<dbReference type="PANTHER" id="PTHR32305">
    <property type="match status" value="1"/>
</dbReference>
<evidence type="ECO:0000256" key="5">
    <source>
        <dbReference type="SAM" id="MobiDB-lite"/>
    </source>
</evidence>
<evidence type="ECO:0000256" key="6">
    <source>
        <dbReference type="SAM" id="Phobius"/>
    </source>
</evidence>
<name>A0A644SNF0_9ZZZZ</name>
<evidence type="ECO:0000256" key="3">
    <source>
        <dbReference type="ARBA" id="ARBA00022729"/>
    </source>
</evidence>
<dbReference type="InterPro" id="IPR028994">
    <property type="entry name" value="Integrin_alpha_N"/>
</dbReference>
<organism evidence="7">
    <name type="scientific">bioreactor metagenome</name>
    <dbReference type="NCBI Taxonomy" id="1076179"/>
    <lineage>
        <taxon>unclassified sequences</taxon>
        <taxon>metagenomes</taxon>
        <taxon>ecological metagenomes</taxon>
    </lineage>
</organism>
<protein>
    <recommendedName>
        <fullName evidence="8">Bacterial toxin 23 domain-containing protein</fullName>
    </recommendedName>
</protein>
<dbReference type="InterPro" id="IPR003284">
    <property type="entry name" value="Sal_SpvB"/>
</dbReference>
<dbReference type="SUPFAM" id="SSF69318">
    <property type="entry name" value="Integrin alpha N-terminal domain"/>
    <property type="match status" value="1"/>
</dbReference>
<dbReference type="Gene3D" id="2.180.10.10">
    <property type="entry name" value="RHS repeat-associated core"/>
    <property type="match status" value="2"/>
</dbReference>
<evidence type="ECO:0000256" key="1">
    <source>
        <dbReference type="ARBA" id="ARBA00004613"/>
    </source>
</evidence>
<keyword evidence="4" id="KW-0843">Virulence</keyword>
<dbReference type="Pfam" id="PF03534">
    <property type="entry name" value="SpvB"/>
    <property type="match status" value="1"/>
</dbReference>
<evidence type="ECO:0000256" key="2">
    <source>
        <dbReference type="ARBA" id="ARBA00022525"/>
    </source>
</evidence>
<reference evidence="7" key="1">
    <citation type="submission" date="2019-08" db="EMBL/GenBank/DDBJ databases">
        <authorList>
            <person name="Kucharzyk K."/>
            <person name="Murdoch R.W."/>
            <person name="Higgins S."/>
            <person name="Loffler F."/>
        </authorList>
    </citation>
    <scope>NUCLEOTIDE SEQUENCE</scope>
</reference>
<evidence type="ECO:0000256" key="4">
    <source>
        <dbReference type="ARBA" id="ARBA00023026"/>
    </source>
</evidence>
<keyword evidence="6" id="KW-0812">Transmembrane</keyword>
<dbReference type="InterPro" id="IPR050708">
    <property type="entry name" value="T6SS_VgrG/RHS"/>
</dbReference>
<dbReference type="EMBL" id="VSSQ01000002">
    <property type="protein sequence ID" value="MPL56194.1"/>
    <property type="molecule type" value="Genomic_DNA"/>
</dbReference>
<comment type="subcellular location">
    <subcellularLocation>
        <location evidence="1">Secreted</location>
    </subcellularLocation>
</comment>
<dbReference type="GO" id="GO:0005737">
    <property type="term" value="C:cytoplasm"/>
    <property type="evidence" value="ECO:0007669"/>
    <property type="project" value="InterPro"/>
</dbReference>
<feature type="transmembrane region" description="Helical" evidence="6">
    <location>
        <begin position="2004"/>
        <end position="2022"/>
    </location>
</feature>
<proteinExistence type="predicted"/>
<gene>
    <name evidence="7" type="ORF">SDC9_01676</name>
</gene>
<dbReference type="InterPro" id="IPR022385">
    <property type="entry name" value="Rhs_assc_core"/>
</dbReference>
<accession>A0A644SNF0</accession>
<dbReference type="PANTHER" id="PTHR32305:SF15">
    <property type="entry name" value="PROTEIN RHSA-RELATED"/>
    <property type="match status" value="1"/>
</dbReference>
<dbReference type="InterPro" id="IPR013517">
    <property type="entry name" value="FG-GAP"/>
</dbReference>
<keyword evidence="2" id="KW-0964">Secreted</keyword>
<dbReference type="Pfam" id="PF13517">
    <property type="entry name" value="FG-GAP_3"/>
    <property type="match status" value="1"/>
</dbReference>
<feature type="transmembrane region" description="Helical" evidence="6">
    <location>
        <begin position="1958"/>
        <end position="1983"/>
    </location>
</feature>
<keyword evidence="6" id="KW-0472">Membrane</keyword>
<dbReference type="Gene3D" id="2.40.128.340">
    <property type="match status" value="1"/>
</dbReference>
<evidence type="ECO:0000313" key="7">
    <source>
        <dbReference type="EMBL" id="MPL56194.1"/>
    </source>
</evidence>
<evidence type="ECO:0008006" key="8">
    <source>
        <dbReference type="Google" id="ProtNLM"/>
    </source>
</evidence>
<dbReference type="GO" id="GO:0005576">
    <property type="term" value="C:extracellular region"/>
    <property type="evidence" value="ECO:0007669"/>
    <property type="project" value="UniProtKB-SubCell"/>
</dbReference>
<sequence>MKKINFLIAFAISSIGFSQTILNQSESASRTVQDPQTVIMLPGFHANSTTVNPFIAKIGDNGEGSGPVDSGAGATNPFGTIGTNNFHDTQGSIDVNGGGQLQFTLPIALPPGVKSVAPQINLMYTSGSGNGIAGYGWNISGITSISRMGKTIEKDGEVGGIKLDYSDYYSFNGQRLILKSGEYGKNGAEYVTEKYSNVKIKSLGTVAGQAWQGPEYWEVTFEDGSQAWYGATTTGASNARTPIEYNIVKWKDGQGNYITYTYTQENNVAVINDIQWGGNETLSKPHFNKIVFNYVTRDLRESSYVNGVKFVQTNLLSNIVVNANSNQFKKYVVDYNKDSNGTYYQFVNKVTEYNSINEASNPVTFDYEDTSYGSWKYDYKPTTSGTKLHGDFNGDGKIDVIRFLDSFEECSKWEIVMTPETITDSSGNTITTYVKDRQCKEPLTQMPAGLYLYRSTFDSKPDKKIYSGTLDLTKSDLENATAITYKRNDNYVITKQGFAIWKKLTTAQNSDIELKIYSIDNDSILRKDFSYVIPYNSFKSPTEVDGVDVVSSVTGISSISEMDIDGNGLSEIVLGLKEVRRVFDYEINKPLPQNYNNVLVVNAFTGQSSVLFNYWSETNLLTNGKIGDFNGDGKTDIFVINDAENLNKPILYEFGYNNSTEQFTYKFNQYGINSPSGVALGTVVGDFNGDGKTDLMIPTGYNSFDWKLYTSTGKGFEEQLLANFAFYNTNTEDRDSDNEFLNHYLRKYYAQDVNKDGKSDFVAFSSWVHLDNVKPDKSFSEFIIDVNENLGLDNSNNVIFKKKSIVNYSYNTLSVPLSSENYIGFPFVFYKYNGIYMANVDASATSTLTEHYSPVIGNFRINSSDETVLVFHSSSMAKYSYYDISKESRVNSILQGGLKTEIDYKELDPLVNAGLYAPVKKEQFPYLEMDRVSQSFSVSQLRQIIDNNDNSKTRKQDFLYRGFIAHLQGRGMVGFRQTARSSWYATGFENTKVWSGVEIDPLNEGIPIKEWSIKTNDINQVFPSDISTNNNSLLSVKLNTVNTTILVNGVKVILPVSTTSKDFQKDITSVNTIEYGSYYLPSKTISNVNNGFAISTTELKYIHNINGVGKDYYVGRPESKTELMQVYGDSKGAKEEYTYENNLLKTSKTYNRDNTGWLQDTYLYDGFGNITEKKTSNSVDSKTKTARSTYEDKGRFVIKKTDVDFNLETNITYNNWGQVLTQTDPLGITITNEYDNWGKLLKSKTNLGGTTTYTYEKNSNGVTIINQYSPDGAQKTTYTNKIGQNYKISVKGFENNTFVSKQTQYDVLGRKIKESEPYLDGVDTPKWNTIEYDDYSRPIKATSYTGKIVETSYNDRTATITEKNTKQSYTNVPASGINDKFKTQVADAVGNIISTTDIGGTIEFKYNAAGENTEAKYGTNVVTNKYDSWGRKIEFNDPSNGLYKYEYNDGFGALTKEISPKGYKEYIFNNLGQLITQKEVSNDGVSTNKLINVVYNAKGAIIKKHGTANGKPYSSYVNYDAYGRVLSSGEESNGKYFMQKGITYDDKSRITSYEKSLLSSNILTKTTIENVYDTWSGTLSQVKDKTSGKLLWQLEQANAKGQVLKAKLGGTSIENTYDSNNFLSNVLHKNTTTNTTVLQLGYSFNAVRNELNSRTRGGDFTIIETFAYDDNNRLVNWTNPVTGTLSNNLYDAQGRIRENDQVGVIKYTDPTKIYQATGMTLNAEGTNNYNNNLIQSIAYNENNDPVYINGEKGDVRFTYGLTDMRQMATYGGNFDPDSEGKFTKYYSEDGSYEIIKNNQTGQEKHILYIGGTPYDANIVYLKDFSEAQAKYVFMHKDYLGSILAISDEAGNAIEQRHFDAWGNFTHLKVGNNATIVGLDAVKTYLQTHNLVIDRGYTSHEHFNEVGIIHMNGRLYDPVLRRFLNADENIQDPHNTQNYNKYGYVMNNPLMYNDPSGELFFLIPLVGYFWSAVIVGATIGLASYTIGLAATGNLDKWSIGGALKSMFWGGVGGAITFGIGSIFSSSTTGLTAIGTALKSKDILWLAQGIAHGVSQGVLSVVQGGDFWQGAAGGFFGSIGASGWSSVAGSSGVSMIAFGALSGGVGAELSGGNFWQGAVTGGIVAGLNHAMHEIGNNFDDEPTQKAQQQKEPWDTNGDGKLQKSEADSWYLYGKGKAITVDNSKIDWSGLEIPKGGSPDFAISTIDAFTDLPWETASTYGGTSFKRINATTAIVKDQLYHYELRPNNSLGNIGRNIMNEIGKPGGSNYGGQYANPKQVNTGQAFMIHYKNPIIRIK</sequence>
<comment type="caution">
    <text evidence="7">The sequence shown here is derived from an EMBL/GenBank/DDBJ whole genome shotgun (WGS) entry which is preliminary data.</text>
</comment>
<dbReference type="NCBIfam" id="TIGR03696">
    <property type="entry name" value="Rhs_assc_core"/>
    <property type="match status" value="1"/>
</dbReference>
<keyword evidence="6" id="KW-1133">Transmembrane helix</keyword>
<keyword evidence="3" id="KW-0732">Signal</keyword>